<dbReference type="InterPro" id="IPR020603">
    <property type="entry name" value="MraZ_dom"/>
</dbReference>
<evidence type="ECO:0000259" key="2">
    <source>
        <dbReference type="PROSITE" id="PS51740"/>
    </source>
</evidence>
<dbReference type="InterPro" id="IPR007159">
    <property type="entry name" value="SpoVT-AbrB_dom"/>
</dbReference>
<accession>A0A368Z0S1</accession>
<dbReference type="AlphaFoldDB" id="A0A368Z0S1"/>
<protein>
    <submittedName>
        <fullName evidence="3">DNA-binding transcriptional regulator/RsmH inhibitor MraZ</fullName>
    </submittedName>
</protein>
<feature type="domain" description="SpoVT-AbrB" evidence="2">
    <location>
        <begin position="96"/>
        <end position="139"/>
    </location>
</feature>
<evidence type="ECO:0000256" key="1">
    <source>
        <dbReference type="PROSITE-ProRule" id="PRU01076"/>
    </source>
</evidence>
<evidence type="ECO:0000313" key="4">
    <source>
        <dbReference type="Proteomes" id="UP000253324"/>
    </source>
</evidence>
<evidence type="ECO:0000313" key="3">
    <source>
        <dbReference type="EMBL" id="RCW86045.1"/>
    </source>
</evidence>
<dbReference type="InterPro" id="IPR038619">
    <property type="entry name" value="MraZ_sf"/>
</dbReference>
<dbReference type="CDD" id="cd16321">
    <property type="entry name" value="MraZ_C"/>
    <property type="match status" value="1"/>
</dbReference>
<dbReference type="EMBL" id="QPJM01000002">
    <property type="protein sequence ID" value="RCW86045.1"/>
    <property type="molecule type" value="Genomic_DNA"/>
</dbReference>
<keyword evidence="1 3" id="KW-0238">DNA-binding</keyword>
<dbReference type="Pfam" id="PF02381">
    <property type="entry name" value="MraZ"/>
    <property type="match status" value="1"/>
</dbReference>
<dbReference type="GO" id="GO:0003677">
    <property type="term" value="F:DNA binding"/>
    <property type="evidence" value="ECO:0007669"/>
    <property type="project" value="UniProtKB-UniRule"/>
</dbReference>
<dbReference type="InterPro" id="IPR037914">
    <property type="entry name" value="SpoVT-AbrB_sf"/>
</dbReference>
<comment type="caution">
    <text evidence="3">The sequence shown here is derived from an EMBL/GenBank/DDBJ whole genome shotgun (WGS) entry which is preliminary data.</text>
</comment>
<gene>
    <name evidence="3" type="ORF">C7476_10222</name>
</gene>
<dbReference type="SUPFAM" id="SSF89447">
    <property type="entry name" value="AbrB/MazE/MraZ-like"/>
    <property type="match status" value="1"/>
</dbReference>
<proteinExistence type="predicted"/>
<dbReference type="Gene3D" id="3.40.1550.20">
    <property type="entry name" value="Transcriptional regulator MraZ domain"/>
    <property type="match status" value="1"/>
</dbReference>
<sequence length="165" mass="18560">MIEAQGAETAELRFEPVPRTCDEQDRCEGAGVRSRALSFDHPDGRPYGLYALRSLHLPALDAGGPELLTRFDNHLDSEDPFAETADDMSFYLHADGGFLKLDGDGRITVTDFMREHTGISSDVTFAGANTHFQMWHPDRFEAHRAKVRQRLAEKRRQENLTAGKN</sequence>
<dbReference type="InterPro" id="IPR035644">
    <property type="entry name" value="MraZ_C"/>
</dbReference>
<organism evidence="3 4">
    <name type="scientific">Phyllobacterium bourgognense</name>
    <dbReference type="NCBI Taxonomy" id="314236"/>
    <lineage>
        <taxon>Bacteria</taxon>
        <taxon>Pseudomonadati</taxon>
        <taxon>Pseudomonadota</taxon>
        <taxon>Alphaproteobacteria</taxon>
        <taxon>Hyphomicrobiales</taxon>
        <taxon>Phyllobacteriaceae</taxon>
        <taxon>Phyllobacterium</taxon>
    </lineage>
</organism>
<name>A0A368Z0S1_9HYPH</name>
<dbReference type="Proteomes" id="UP000253324">
    <property type="component" value="Unassembled WGS sequence"/>
</dbReference>
<dbReference type="PROSITE" id="PS51740">
    <property type="entry name" value="SPOVT_ABRB"/>
    <property type="match status" value="1"/>
</dbReference>
<keyword evidence="4" id="KW-1185">Reference proteome</keyword>
<reference evidence="3 4" key="1">
    <citation type="submission" date="2018-07" db="EMBL/GenBank/DDBJ databases">
        <title>Genomic Encyclopedia of Type Strains, Phase III (KMG-III): the genomes of soil and plant-associated and newly described type strains.</title>
        <authorList>
            <person name="Whitman W."/>
        </authorList>
    </citation>
    <scope>NUCLEOTIDE SEQUENCE [LARGE SCALE GENOMIC DNA]</scope>
    <source>
        <strain evidence="3 4">31-25a</strain>
    </source>
</reference>